<dbReference type="Proteomes" id="UP000073492">
    <property type="component" value="Unassembled WGS sequence"/>
</dbReference>
<keyword evidence="3" id="KW-1185">Reference proteome</keyword>
<comment type="caution">
    <text evidence="2">The sequence shown here is derived from an EMBL/GenBank/DDBJ whole genome shotgun (WGS) entry which is preliminary data.</text>
</comment>
<dbReference type="EMBL" id="LFZO01000798">
    <property type="protein sequence ID" value="KXS97166.1"/>
    <property type="molecule type" value="Genomic_DNA"/>
</dbReference>
<dbReference type="AlphaFoldDB" id="A0A139H3W5"/>
<gene>
    <name evidence="2" type="ORF">AC579_1146</name>
</gene>
<feature type="region of interest" description="Disordered" evidence="1">
    <location>
        <begin position="203"/>
        <end position="251"/>
    </location>
</feature>
<protein>
    <submittedName>
        <fullName evidence="2">Uncharacterized protein</fullName>
    </submittedName>
</protein>
<sequence length="694" mass="73843">MSGDGRQVARGSYGECAESTKEGGKDAEASPVPGNEEETSSGAEDENEAHPVADNDEEAPPADEDEIEVAPLDEDGEETPPAVEGDHEGASKGSANSGEEKRHRQGCSHVCGRTMGLHTTIQDDSIHETAGRHVSPVMFKNISQASFMHHGGMESPSPEQARGSMFALHGEQYGYDTDDDERGIASMYSDCDGDEIVGSLGEKAKATREQKTRSAACAGAPAAKQNNPKPSCNPSSPPPPPPLSDPESHVRPSGMAYLQLPLATPSRSSLPRSRSASCSSVQETAGARKRARTSSAVDATTRDRTSSRSIAATIQAAFDLFSTDASASCLRPAHPPTDARPKPPAVAVLRGIRDGARYVFIVSSEVTSDGSGWLLTTHRTESDGSQYMCWDERAMATKDAASHARRALTHVLPAVEFDNVTVEDNTARVHVDVYSHDSWPYALATAVLLQLNNIIGKGGGASHSLAAPICADAIAGAARLAKSLHGASPSTPGQRRNGDMVRLLNTLPPFVATLMPDSPASAASTTSSILVDIHSSLQSSMLSWQTTIDAHVRAYAKYAQDLQTYITTTNLIRQTAVVCSEAVCGRHVAEHEQRIAAFTKRFNDAKGLLDSMDPDHSCRGDVKRMVQSAASQVESMSGPRPPSSHQLALDSLGDDLACQAVDLEDELRRVQGARDDAVKKQAFIHHWVQSDASS</sequence>
<evidence type="ECO:0000256" key="1">
    <source>
        <dbReference type="SAM" id="MobiDB-lite"/>
    </source>
</evidence>
<feature type="compositionally biased region" description="Low complexity" evidence="1">
    <location>
        <begin position="264"/>
        <end position="280"/>
    </location>
</feature>
<feature type="compositionally biased region" description="Pro residues" evidence="1">
    <location>
        <begin position="235"/>
        <end position="244"/>
    </location>
</feature>
<feature type="region of interest" description="Disordered" evidence="1">
    <location>
        <begin position="264"/>
        <end position="303"/>
    </location>
</feature>
<feature type="region of interest" description="Disordered" evidence="1">
    <location>
        <begin position="1"/>
        <end position="107"/>
    </location>
</feature>
<name>A0A139H3W5_9PEZI</name>
<reference evidence="2 3" key="1">
    <citation type="submission" date="2015-07" db="EMBL/GenBank/DDBJ databases">
        <title>Comparative genomics of the Sigatoka disease complex on banana suggests a link between parallel evolutionary changes in Pseudocercospora fijiensis and Pseudocercospora eumusae and increased virulence on the banana host.</title>
        <authorList>
            <person name="Chang T.-C."/>
            <person name="Salvucci A."/>
            <person name="Crous P.W."/>
            <person name="Stergiopoulos I."/>
        </authorList>
    </citation>
    <scope>NUCLEOTIDE SEQUENCE [LARGE SCALE GENOMIC DNA]</scope>
    <source>
        <strain evidence="2 3">CBS 116634</strain>
    </source>
</reference>
<evidence type="ECO:0000313" key="2">
    <source>
        <dbReference type="EMBL" id="KXS97166.1"/>
    </source>
</evidence>
<feature type="compositionally biased region" description="Basic and acidic residues" evidence="1">
    <location>
        <begin position="18"/>
        <end position="28"/>
    </location>
</feature>
<proteinExistence type="predicted"/>
<organism evidence="2 3">
    <name type="scientific">Pseudocercospora musae</name>
    <dbReference type="NCBI Taxonomy" id="113226"/>
    <lineage>
        <taxon>Eukaryota</taxon>
        <taxon>Fungi</taxon>
        <taxon>Dikarya</taxon>
        <taxon>Ascomycota</taxon>
        <taxon>Pezizomycotina</taxon>
        <taxon>Dothideomycetes</taxon>
        <taxon>Dothideomycetidae</taxon>
        <taxon>Mycosphaerellales</taxon>
        <taxon>Mycosphaerellaceae</taxon>
        <taxon>Pseudocercospora</taxon>
    </lineage>
</organism>
<accession>A0A139H3W5</accession>
<feature type="compositionally biased region" description="Basic and acidic residues" evidence="1">
    <location>
        <begin position="203"/>
        <end position="212"/>
    </location>
</feature>
<evidence type="ECO:0000313" key="3">
    <source>
        <dbReference type="Proteomes" id="UP000073492"/>
    </source>
</evidence>
<feature type="compositionally biased region" description="Acidic residues" evidence="1">
    <location>
        <begin position="54"/>
        <end position="78"/>
    </location>
</feature>
<feature type="compositionally biased region" description="Acidic residues" evidence="1">
    <location>
        <begin position="35"/>
        <end position="47"/>
    </location>
</feature>